<dbReference type="InterPro" id="IPR001680">
    <property type="entry name" value="WD40_rpt"/>
</dbReference>
<dbReference type="SUPFAM" id="SSF50978">
    <property type="entry name" value="WD40 repeat-like"/>
    <property type="match status" value="1"/>
</dbReference>
<evidence type="ECO:0000256" key="4">
    <source>
        <dbReference type="SAM" id="MobiDB-lite"/>
    </source>
</evidence>
<evidence type="ECO:0000256" key="1">
    <source>
        <dbReference type="ARBA" id="ARBA00022574"/>
    </source>
</evidence>
<feature type="repeat" description="WD" evidence="3">
    <location>
        <begin position="18"/>
        <end position="50"/>
    </location>
</feature>
<dbReference type="InterPro" id="IPR036322">
    <property type="entry name" value="WD40_repeat_dom_sf"/>
</dbReference>
<dbReference type="InterPro" id="IPR020472">
    <property type="entry name" value="WD40_PAC1"/>
</dbReference>
<feature type="repeat" description="WD" evidence="3">
    <location>
        <begin position="103"/>
        <end position="147"/>
    </location>
</feature>
<sequence>MALVLSSAGSTPPDSDLVNPPSDSVSAVSFSPTADILAVSSWDSTVRLYETNAQGQSQGKAEYKHEGPVMDLCWVPDGSKVISCGADKAARMYDLATGQSSQVAAHDAPIRSCRYVPQANGSGFLVTGSWDKTLKYWDLRTPNPVSTVTLPDKVYTLDVVHPLMVVGCANKSIQIFDLNNPGVIFKSQESPLKHQTRVVSCFPTAKGFAVGSIEGRVAIQHMDKDASSKNFSFKCHRLPDAPKAGEQVAVHSVNAMAFHRTLGTFATAGSDGRITFWDHENRSKLKTLDAASLSQNPTVPTPPSQATPIVSLSFNSSHSILAAGISYDWGKGHGGNTPSTQTRVRLHMVKHEEVNPKNRAR</sequence>
<dbReference type="Gene3D" id="2.130.10.10">
    <property type="entry name" value="YVTN repeat-like/Quinoprotein amine dehydrogenase"/>
    <property type="match status" value="1"/>
</dbReference>
<dbReference type="Pfam" id="PF00400">
    <property type="entry name" value="WD40"/>
    <property type="match status" value="2"/>
</dbReference>
<accession>A0A0F7SKA8</accession>
<evidence type="ECO:0000259" key="5">
    <source>
        <dbReference type="Pfam" id="PF12894"/>
    </source>
</evidence>
<dbReference type="EMBL" id="LN483249">
    <property type="protein sequence ID" value="CDZ97849.1"/>
    <property type="molecule type" value="Genomic_DNA"/>
</dbReference>
<feature type="region of interest" description="Disordered" evidence="4">
    <location>
        <begin position="1"/>
        <end position="26"/>
    </location>
</feature>
<dbReference type="InterPro" id="IPR015943">
    <property type="entry name" value="WD40/YVTN_repeat-like_dom_sf"/>
</dbReference>
<dbReference type="PROSITE" id="PS50294">
    <property type="entry name" value="WD_REPEATS_REGION"/>
    <property type="match status" value="1"/>
</dbReference>
<protein>
    <submittedName>
        <fullName evidence="6">mRNA export protein (Contains WD40 repeats)</fullName>
    </submittedName>
</protein>
<keyword evidence="2" id="KW-0677">Repeat</keyword>
<dbReference type="AlphaFoldDB" id="A0A0F7SKA8"/>
<feature type="domain" description="Anaphase-promoting complex subunit 4-like WD40" evidence="5">
    <location>
        <begin position="28"/>
        <end position="101"/>
    </location>
</feature>
<dbReference type="PRINTS" id="PR00320">
    <property type="entry name" value="GPROTEINBRPT"/>
</dbReference>
<organism evidence="6">
    <name type="scientific">Phaffia rhodozyma</name>
    <name type="common">Yeast</name>
    <name type="synonym">Xanthophyllomyces dendrorhous</name>
    <dbReference type="NCBI Taxonomy" id="264483"/>
    <lineage>
        <taxon>Eukaryota</taxon>
        <taxon>Fungi</taxon>
        <taxon>Dikarya</taxon>
        <taxon>Basidiomycota</taxon>
        <taxon>Agaricomycotina</taxon>
        <taxon>Tremellomycetes</taxon>
        <taxon>Cystofilobasidiales</taxon>
        <taxon>Mrakiaceae</taxon>
        <taxon>Phaffia</taxon>
    </lineage>
</organism>
<name>A0A0F7SKA8_PHARH</name>
<dbReference type="PANTHER" id="PTHR10971">
    <property type="entry name" value="MRNA EXPORT FACTOR AND BUB3"/>
    <property type="match status" value="1"/>
</dbReference>
<evidence type="ECO:0000256" key="3">
    <source>
        <dbReference type="PROSITE-ProRule" id="PRU00221"/>
    </source>
</evidence>
<proteinExistence type="predicted"/>
<feature type="repeat" description="WD" evidence="3">
    <location>
        <begin position="253"/>
        <end position="287"/>
    </location>
</feature>
<feature type="repeat" description="WD" evidence="3">
    <location>
        <begin position="62"/>
        <end position="103"/>
    </location>
</feature>
<keyword evidence="1 3" id="KW-0853">WD repeat</keyword>
<dbReference type="SMART" id="SM00320">
    <property type="entry name" value="WD40"/>
    <property type="match status" value="5"/>
</dbReference>
<dbReference type="InterPro" id="IPR024977">
    <property type="entry name" value="Apc4-like_WD40_dom"/>
</dbReference>
<dbReference type="Pfam" id="PF12894">
    <property type="entry name" value="ANAPC4_WD40"/>
    <property type="match status" value="1"/>
</dbReference>
<reference evidence="6" key="1">
    <citation type="submission" date="2014-08" db="EMBL/GenBank/DDBJ databases">
        <authorList>
            <person name="Sharma Rahul"/>
            <person name="Thines Marco"/>
        </authorList>
    </citation>
    <scope>NUCLEOTIDE SEQUENCE</scope>
</reference>
<evidence type="ECO:0000313" key="6">
    <source>
        <dbReference type="EMBL" id="CDZ97849.1"/>
    </source>
</evidence>
<dbReference type="PROSITE" id="PS50082">
    <property type="entry name" value="WD_REPEATS_2"/>
    <property type="match status" value="4"/>
</dbReference>
<evidence type="ECO:0000256" key="2">
    <source>
        <dbReference type="ARBA" id="ARBA00022737"/>
    </source>
</evidence>